<dbReference type="InterPro" id="IPR050750">
    <property type="entry name" value="C5-MTase"/>
</dbReference>
<dbReference type="InterPro" id="IPR029063">
    <property type="entry name" value="SAM-dependent_MTases_sf"/>
</dbReference>
<dbReference type="PROSITE" id="PS51679">
    <property type="entry name" value="SAM_MT_C5"/>
    <property type="match status" value="1"/>
</dbReference>
<dbReference type="SUPFAM" id="SSF53335">
    <property type="entry name" value="S-adenosyl-L-methionine-dependent methyltransferases"/>
    <property type="match status" value="1"/>
</dbReference>
<accession>A0A1Y4L479</accession>
<proteinExistence type="inferred from homology"/>
<dbReference type="InterPro" id="IPR001525">
    <property type="entry name" value="C5_MeTfrase"/>
</dbReference>
<evidence type="ECO:0000256" key="5">
    <source>
        <dbReference type="ARBA" id="ARBA00022747"/>
    </source>
</evidence>
<dbReference type="Pfam" id="PF00145">
    <property type="entry name" value="DNA_methylase"/>
    <property type="match status" value="1"/>
</dbReference>
<comment type="similarity">
    <text evidence="6">Belongs to the class I-like SAM-binding methyltransferase superfamily. C5-methyltransferase family.</text>
</comment>
<feature type="non-terminal residue" evidence="7">
    <location>
        <position position="144"/>
    </location>
</feature>
<evidence type="ECO:0000313" key="8">
    <source>
        <dbReference type="Proteomes" id="UP000195897"/>
    </source>
</evidence>
<dbReference type="Proteomes" id="UP000195897">
    <property type="component" value="Unassembled WGS sequence"/>
</dbReference>
<reference evidence="8" key="1">
    <citation type="submission" date="2017-04" db="EMBL/GenBank/DDBJ databases">
        <title>Function of individual gut microbiota members based on whole genome sequencing of pure cultures obtained from chicken caecum.</title>
        <authorList>
            <person name="Medvecky M."/>
            <person name="Cejkova D."/>
            <person name="Polansky O."/>
            <person name="Karasova D."/>
            <person name="Kubasova T."/>
            <person name="Cizek A."/>
            <person name="Rychlik I."/>
        </authorList>
    </citation>
    <scope>NUCLEOTIDE SEQUENCE [LARGE SCALE GENOMIC DNA]</scope>
    <source>
        <strain evidence="8">An180</strain>
    </source>
</reference>
<keyword evidence="3 6" id="KW-0808">Transferase</keyword>
<dbReference type="RefSeq" id="WP_143287738.1">
    <property type="nucleotide sequence ID" value="NZ_NFKK01000019.1"/>
</dbReference>
<dbReference type="PRINTS" id="PR00105">
    <property type="entry name" value="C5METTRFRASE"/>
</dbReference>
<dbReference type="GO" id="GO:0032259">
    <property type="term" value="P:methylation"/>
    <property type="evidence" value="ECO:0007669"/>
    <property type="project" value="UniProtKB-KW"/>
</dbReference>
<dbReference type="GO" id="GO:0003886">
    <property type="term" value="F:DNA (cytosine-5-)-methyltransferase activity"/>
    <property type="evidence" value="ECO:0007669"/>
    <property type="project" value="UniProtKB-EC"/>
</dbReference>
<organism evidence="7 8">
    <name type="scientific">Butyricicoccus pullicaecorum</name>
    <dbReference type="NCBI Taxonomy" id="501571"/>
    <lineage>
        <taxon>Bacteria</taxon>
        <taxon>Bacillati</taxon>
        <taxon>Bacillota</taxon>
        <taxon>Clostridia</taxon>
        <taxon>Eubacteriales</taxon>
        <taxon>Butyricicoccaceae</taxon>
        <taxon>Butyricicoccus</taxon>
    </lineage>
</organism>
<evidence type="ECO:0000256" key="4">
    <source>
        <dbReference type="ARBA" id="ARBA00022691"/>
    </source>
</evidence>
<dbReference type="EC" id="2.1.1.37" evidence="1"/>
<sequence>MERLTHVSLFSGIGGLDLAAEAAGFETVCQCEWADYPYSILERHWPDVPKFRDITTFTKEAFFEKTGLETVTIISGGFPCQPFSTAGKRKGFADERYLWPEMCRVIAELRPRWVLGENVAGFINMGLDKTIFDLAKAGYAVLPF</sequence>
<dbReference type="EMBL" id="NFKK01000019">
    <property type="protein sequence ID" value="OUP51595.1"/>
    <property type="molecule type" value="Genomic_DNA"/>
</dbReference>
<dbReference type="AlphaFoldDB" id="A0A1Y4L479"/>
<keyword evidence="2 6" id="KW-0489">Methyltransferase</keyword>
<dbReference type="GO" id="GO:0009307">
    <property type="term" value="P:DNA restriction-modification system"/>
    <property type="evidence" value="ECO:0007669"/>
    <property type="project" value="UniProtKB-KW"/>
</dbReference>
<dbReference type="PANTHER" id="PTHR46098">
    <property type="entry name" value="TRNA (CYTOSINE(38)-C(5))-METHYLTRANSFERASE"/>
    <property type="match status" value="1"/>
</dbReference>
<protein>
    <recommendedName>
        <fullName evidence="1">DNA (cytosine-5-)-methyltransferase</fullName>
        <ecNumber evidence="1">2.1.1.37</ecNumber>
    </recommendedName>
</protein>
<dbReference type="Gene3D" id="3.40.50.150">
    <property type="entry name" value="Vaccinia Virus protein VP39"/>
    <property type="match status" value="1"/>
</dbReference>
<evidence type="ECO:0000256" key="3">
    <source>
        <dbReference type="ARBA" id="ARBA00022679"/>
    </source>
</evidence>
<keyword evidence="4 6" id="KW-0949">S-adenosyl-L-methionine</keyword>
<evidence type="ECO:0000256" key="1">
    <source>
        <dbReference type="ARBA" id="ARBA00011975"/>
    </source>
</evidence>
<name>A0A1Y4L479_9FIRM</name>
<evidence type="ECO:0000313" key="7">
    <source>
        <dbReference type="EMBL" id="OUP51595.1"/>
    </source>
</evidence>
<evidence type="ECO:0000256" key="6">
    <source>
        <dbReference type="PROSITE-ProRule" id="PRU01016"/>
    </source>
</evidence>
<gene>
    <name evidence="7" type="ORF">B5F17_12150</name>
</gene>
<feature type="active site" evidence="6">
    <location>
        <position position="80"/>
    </location>
</feature>
<dbReference type="PANTHER" id="PTHR46098:SF1">
    <property type="entry name" value="TRNA (CYTOSINE(38)-C(5))-METHYLTRANSFERASE"/>
    <property type="match status" value="1"/>
</dbReference>
<keyword evidence="5" id="KW-0680">Restriction system</keyword>
<evidence type="ECO:0000256" key="2">
    <source>
        <dbReference type="ARBA" id="ARBA00022603"/>
    </source>
</evidence>
<comment type="caution">
    <text evidence="7">The sequence shown here is derived from an EMBL/GenBank/DDBJ whole genome shotgun (WGS) entry which is preliminary data.</text>
</comment>